<reference evidence="2 3" key="1">
    <citation type="journal article" date="2011" name="Proc. Natl. Acad. Sci. U.S.A.">
        <title>Evolutionary erosion of yeast sex chromosomes by mating-type switching accidents.</title>
        <authorList>
            <person name="Gordon J.L."/>
            <person name="Armisen D."/>
            <person name="Proux-Wera E."/>
            <person name="Oheigeartaigh S.S."/>
            <person name="Byrne K.P."/>
            <person name="Wolfe K.H."/>
        </authorList>
    </citation>
    <scope>NUCLEOTIDE SEQUENCE [LARGE SCALE GENOMIC DNA]</scope>
    <source>
        <strain evidence="3">ATCC 76901 / BCRC 22586 / CBS 4309 / NBRC 1992 / NRRL Y-12630</strain>
    </source>
</reference>
<proteinExistence type="predicted"/>
<gene>
    <name evidence="2" type="primary">NCAS0F03940</name>
    <name evidence="2" type="ordered locus">NCAS_0F03940</name>
</gene>
<dbReference type="Proteomes" id="UP000001640">
    <property type="component" value="Chromosome 6"/>
</dbReference>
<dbReference type="OrthoDB" id="4063473at2759"/>
<protein>
    <submittedName>
        <fullName evidence="2">Uncharacterized protein</fullName>
    </submittedName>
</protein>
<name>G0VHA5_NAUCA</name>
<keyword evidence="3" id="KW-1185">Reference proteome</keyword>
<dbReference type="RefSeq" id="XP_003677231.1">
    <property type="nucleotide sequence ID" value="XM_003677183.1"/>
</dbReference>
<sequence length="515" mass="58189">MNTPKKNNDSYSDSSELITPFKERALEEQKIKEQLVLSATPGLRRRLEMESNLEPLQNDRDEVKSYLRDLSSALVSQGRNLTKLLNEEVVSDFQSNSLNDNGAENSFTSIAPMDNLTLEEAEDLQYMEQDDKVGSSKELNLQEENGVASYSNAIENKHTSPKEQIIEDKSTDSIVEEPRISEITPSKRYSTEESPIKGIGSLSQTIFSQLRQIPSRPKIRKIEPVSIRDVDTPVEDAARTNDLLSAPPNIESQIPPTSAKIASYNDVTKNAFNEVGPADGLIDNEPHFEQDNNIIDFGSPPIYHQRTDQDNFTTDSHPLEAAIARDSLDLEPLPESPSKHSSKILTKATNPSSIKRFDPPPQLFARTLSNNIPLFEYKRVQPQAWSPTNEGNSNGNDDTNISFEQKIATNNFPIATLPIQTLQDIMQPFLKKNNINFKPYTWNSLQTVTQEVIRQLIRDLKDDRNTIPVSLHATIKILKKYNIIQYNATKDDVFEMLARYLSLDDLNEMEHVLFG</sequence>
<dbReference type="KEGG" id="ncs:NCAS_0F03940"/>
<dbReference type="eggNOG" id="ENOG502S7KF">
    <property type="taxonomic scope" value="Eukaryota"/>
</dbReference>
<dbReference type="GeneID" id="96904524"/>
<dbReference type="STRING" id="1064592.G0VHA5"/>
<dbReference type="AlphaFoldDB" id="G0VHA5"/>
<dbReference type="HOGENOM" id="CLU_529016_0_0_1"/>
<evidence type="ECO:0000313" key="2">
    <source>
        <dbReference type="EMBL" id="CCC70878.1"/>
    </source>
</evidence>
<dbReference type="EMBL" id="HE576757">
    <property type="protein sequence ID" value="CCC70878.1"/>
    <property type="molecule type" value="Genomic_DNA"/>
</dbReference>
<dbReference type="InParanoid" id="G0VHA5"/>
<reference key="2">
    <citation type="submission" date="2011-08" db="EMBL/GenBank/DDBJ databases">
        <title>Genome sequence of Naumovozyma castellii.</title>
        <authorList>
            <person name="Gordon J.L."/>
            <person name="Armisen D."/>
            <person name="Proux-Wera E."/>
            <person name="OhEigeartaigh S.S."/>
            <person name="Byrne K.P."/>
            <person name="Wolfe K.H."/>
        </authorList>
    </citation>
    <scope>NUCLEOTIDE SEQUENCE</scope>
    <source>
        <strain>Type strain:CBS 4309</strain>
    </source>
</reference>
<accession>G0VHA5</accession>
<dbReference type="OMA" id="TIHADND"/>
<organism evidence="2 3">
    <name type="scientific">Naumovozyma castellii</name>
    <name type="common">Yeast</name>
    <name type="synonym">Saccharomyces castellii</name>
    <dbReference type="NCBI Taxonomy" id="27288"/>
    <lineage>
        <taxon>Eukaryota</taxon>
        <taxon>Fungi</taxon>
        <taxon>Dikarya</taxon>
        <taxon>Ascomycota</taxon>
        <taxon>Saccharomycotina</taxon>
        <taxon>Saccharomycetes</taxon>
        <taxon>Saccharomycetales</taxon>
        <taxon>Saccharomycetaceae</taxon>
        <taxon>Naumovozyma</taxon>
    </lineage>
</organism>
<feature type="region of interest" description="Disordered" evidence="1">
    <location>
        <begin position="328"/>
        <end position="360"/>
    </location>
</feature>
<feature type="compositionally biased region" description="Polar residues" evidence="1">
    <location>
        <begin position="343"/>
        <end position="353"/>
    </location>
</feature>
<evidence type="ECO:0000256" key="1">
    <source>
        <dbReference type="SAM" id="MobiDB-lite"/>
    </source>
</evidence>
<evidence type="ECO:0000313" key="3">
    <source>
        <dbReference type="Proteomes" id="UP000001640"/>
    </source>
</evidence>